<dbReference type="InterPro" id="IPR036412">
    <property type="entry name" value="HAD-like_sf"/>
</dbReference>
<feature type="transmembrane region" description="Helical" evidence="10">
    <location>
        <begin position="747"/>
        <end position="765"/>
    </location>
</feature>
<proteinExistence type="inferred from homology"/>
<dbReference type="Pfam" id="PF13246">
    <property type="entry name" value="Cation_ATPase"/>
    <property type="match status" value="1"/>
</dbReference>
<dbReference type="InterPro" id="IPR023299">
    <property type="entry name" value="ATPase_P-typ_cyto_dom_N"/>
</dbReference>
<dbReference type="Pfam" id="PF00690">
    <property type="entry name" value="Cation_ATPase_N"/>
    <property type="match status" value="1"/>
</dbReference>
<reference evidence="12" key="1">
    <citation type="submission" date="2020-10" db="EMBL/GenBank/DDBJ databases">
        <title>Ca. Dormibacterota MAGs.</title>
        <authorList>
            <person name="Montgomery K."/>
        </authorList>
    </citation>
    <scope>NUCLEOTIDE SEQUENCE [LARGE SCALE GENOMIC DNA]</scope>
    <source>
        <strain evidence="12">SC8812_S17_10</strain>
    </source>
</reference>
<dbReference type="InterPro" id="IPR006068">
    <property type="entry name" value="ATPase_P-typ_cation-transptr_C"/>
</dbReference>
<comment type="caution">
    <text evidence="12">The sequence shown here is derived from an EMBL/GenBank/DDBJ whole genome shotgun (WGS) entry which is preliminary data.</text>
</comment>
<keyword evidence="4" id="KW-0547">Nucleotide-binding</keyword>
<dbReference type="SMART" id="SM00831">
    <property type="entry name" value="Cation_ATPase_N"/>
    <property type="match status" value="1"/>
</dbReference>
<dbReference type="PANTHER" id="PTHR43294:SF20">
    <property type="entry name" value="P-TYPE ATPASE"/>
    <property type="match status" value="1"/>
</dbReference>
<dbReference type="SUPFAM" id="SSF81665">
    <property type="entry name" value="Calcium ATPase, transmembrane domain M"/>
    <property type="match status" value="1"/>
</dbReference>
<sequence>MVETRPAAPPEDGAMRGLTSAEAAERRRQAGSNAIGARPAGRLGRQLQQSVTQPLVLLLLLLAVVFAVVGELRDGAVVFLVALAVVVVEAWTRWRADRAMTALSRLSAPRALVWRDSKLREVAPEELVKGDMVLVKSGSRVPADAVLAESRNLMVDESVLTGESQPVERGVGIAESPKLLAGSNVVRGWGVATVSAVGRESTLGQVAAMIGDAETPDTPLQVQMARLARRLLLAALLVGVAVAAATFLRDRSLHGAVLDGLTLAFAAIPAELPILVMIVLGLGSRSLARQGAIVRRLSAAETLGATTLICTDKTGTLTENRITLTGVSAASEVLESVAGKENQLDRVMHLAQLASEPTEESWLADPTDLAVWRSATWDWPDPIARFSFDSSRRLASGLTQLDGRFLVGVKGAPEAVLVRCTQWRSAQGLEPLNSDQKSQALNSARQLAAGGARVLAVASRTMVKPPSGGPSRLEERLIFEGLMAFSDPLRPEVPDAVRELQRAGVRVTMVTGDQPATADSVARSAGLAGPVLIAAQTKVWTDEELATWASQGCIVARARPEDKLRIVRAAAGAGEIVAVTGDGVNDAPALEAAAIGVAMGRSGADVAREAADLVLADDNFATLVRAMAQGRRLYANLRKALRYYLAVKLALVAVSVVVALSGHPLPFLPLQILILEVFIELGAAVAFMNQTPEGDEMTRPPRDPRAALFDRRMLTGVIGGGVTLALLSGGAYLFVYPSLGPGGARSLALGTWLVGQAALGIAMGWERHRLRVSDLRANPALLLWAGAAVLLAALVLLLPPVAALLQGGAVPLRTAAIAVGISAVVPLWMEIPKRFGRRPG</sequence>
<dbReference type="InterPro" id="IPR023214">
    <property type="entry name" value="HAD_sf"/>
</dbReference>
<dbReference type="InterPro" id="IPR023298">
    <property type="entry name" value="ATPase_P-typ_TM_dom_sf"/>
</dbReference>
<evidence type="ECO:0000256" key="7">
    <source>
        <dbReference type="ARBA" id="ARBA00022989"/>
    </source>
</evidence>
<dbReference type="SUPFAM" id="SSF81660">
    <property type="entry name" value="Metal cation-transporting ATPase, ATP-binding domain N"/>
    <property type="match status" value="1"/>
</dbReference>
<feature type="transmembrane region" description="Helical" evidence="10">
    <location>
        <begin position="810"/>
        <end position="829"/>
    </location>
</feature>
<keyword evidence="13" id="KW-1185">Reference proteome</keyword>
<evidence type="ECO:0000313" key="12">
    <source>
        <dbReference type="EMBL" id="MBJ7600825.1"/>
    </source>
</evidence>
<dbReference type="InterPro" id="IPR050510">
    <property type="entry name" value="Cation_transp_ATPase_P-type"/>
</dbReference>
<dbReference type="GO" id="GO:0005886">
    <property type="term" value="C:plasma membrane"/>
    <property type="evidence" value="ECO:0007669"/>
    <property type="project" value="TreeGrafter"/>
</dbReference>
<evidence type="ECO:0000256" key="8">
    <source>
        <dbReference type="ARBA" id="ARBA00023136"/>
    </source>
</evidence>
<dbReference type="PROSITE" id="PS00154">
    <property type="entry name" value="ATPASE_E1_E2"/>
    <property type="match status" value="1"/>
</dbReference>
<dbReference type="Pfam" id="PF00689">
    <property type="entry name" value="Cation_ATPase_C"/>
    <property type="match status" value="1"/>
</dbReference>
<evidence type="ECO:0000256" key="6">
    <source>
        <dbReference type="ARBA" id="ARBA00022967"/>
    </source>
</evidence>
<feature type="transmembrane region" description="Helical" evidence="10">
    <location>
        <begin position="231"/>
        <end position="248"/>
    </location>
</feature>
<organism evidence="12 13">
    <name type="scientific">Candidatus Nephthysia bennettiae</name>
    <dbReference type="NCBI Taxonomy" id="3127016"/>
    <lineage>
        <taxon>Bacteria</taxon>
        <taxon>Bacillati</taxon>
        <taxon>Candidatus Dormiibacterota</taxon>
        <taxon>Candidatus Dormibacteria</taxon>
        <taxon>Candidatus Dormibacterales</taxon>
        <taxon>Candidatus Dormibacteraceae</taxon>
        <taxon>Candidatus Nephthysia</taxon>
    </lineage>
</organism>
<keyword evidence="6" id="KW-1278">Translocase</keyword>
<dbReference type="Gene3D" id="3.40.50.1000">
    <property type="entry name" value="HAD superfamily/HAD-like"/>
    <property type="match status" value="2"/>
</dbReference>
<dbReference type="SFLD" id="SFLDS00003">
    <property type="entry name" value="Haloacid_Dehalogenase"/>
    <property type="match status" value="1"/>
</dbReference>
<evidence type="ECO:0000256" key="1">
    <source>
        <dbReference type="ARBA" id="ARBA00004141"/>
    </source>
</evidence>
<dbReference type="Gene3D" id="1.20.1110.10">
    <property type="entry name" value="Calcium-transporting ATPase, transmembrane domain"/>
    <property type="match status" value="2"/>
</dbReference>
<feature type="region of interest" description="Disordered" evidence="9">
    <location>
        <begin position="1"/>
        <end position="23"/>
    </location>
</feature>
<protein>
    <submittedName>
        <fullName evidence="12">Cation-transporting P-type ATPase</fullName>
    </submittedName>
</protein>
<feature type="transmembrane region" description="Helical" evidence="10">
    <location>
        <begin position="75"/>
        <end position="92"/>
    </location>
</feature>
<keyword evidence="8 10" id="KW-0472">Membrane</keyword>
<dbReference type="InterPro" id="IPR004014">
    <property type="entry name" value="ATPase_P-typ_cation-transptr_N"/>
</dbReference>
<gene>
    <name evidence="12" type="ORF">JF922_22500</name>
</gene>
<dbReference type="Gene3D" id="3.40.1110.10">
    <property type="entry name" value="Calcium-transporting ATPase, cytoplasmic domain N"/>
    <property type="match status" value="2"/>
</dbReference>
<dbReference type="PRINTS" id="PR00119">
    <property type="entry name" value="CATATPASE"/>
</dbReference>
<evidence type="ECO:0000256" key="2">
    <source>
        <dbReference type="ARBA" id="ARBA00005675"/>
    </source>
</evidence>
<evidence type="ECO:0000256" key="5">
    <source>
        <dbReference type="ARBA" id="ARBA00022840"/>
    </source>
</evidence>
<dbReference type="PRINTS" id="PR00120">
    <property type="entry name" value="HATPASE"/>
</dbReference>
<dbReference type="GO" id="GO:0005391">
    <property type="term" value="F:P-type sodium:potassium-exchanging transporter activity"/>
    <property type="evidence" value="ECO:0007669"/>
    <property type="project" value="TreeGrafter"/>
</dbReference>
<feature type="transmembrane region" description="Helical" evidence="10">
    <location>
        <begin position="260"/>
        <end position="282"/>
    </location>
</feature>
<dbReference type="InterPro" id="IPR044492">
    <property type="entry name" value="P_typ_ATPase_HD_dom"/>
</dbReference>
<dbReference type="SUPFAM" id="SSF56784">
    <property type="entry name" value="HAD-like"/>
    <property type="match status" value="1"/>
</dbReference>
<dbReference type="GO" id="GO:0036376">
    <property type="term" value="P:sodium ion export across plasma membrane"/>
    <property type="evidence" value="ECO:0007669"/>
    <property type="project" value="TreeGrafter"/>
</dbReference>
<evidence type="ECO:0000256" key="9">
    <source>
        <dbReference type="SAM" id="MobiDB-lite"/>
    </source>
</evidence>
<dbReference type="InterPro" id="IPR008250">
    <property type="entry name" value="ATPase_P-typ_transduc_dom_A_sf"/>
</dbReference>
<name>A0A934KES7_9BACT</name>
<evidence type="ECO:0000313" key="13">
    <source>
        <dbReference type="Proteomes" id="UP000612893"/>
    </source>
</evidence>
<feature type="domain" description="Cation-transporting P-type ATPase N-terminal" evidence="11">
    <location>
        <begin position="1"/>
        <end position="71"/>
    </location>
</feature>
<dbReference type="InterPro" id="IPR001757">
    <property type="entry name" value="P_typ_ATPase"/>
</dbReference>
<evidence type="ECO:0000259" key="11">
    <source>
        <dbReference type="SMART" id="SM00831"/>
    </source>
</evidence>
<dbReference type="EMBL" id="JAEKNR010000222">
    <property type="protein sequence ID" value="MBJ7600825.1"/>
    <property type="molecule type" value="Genomic_DNA"/>
</dbReference>
<dbReference type="NCBIfam" id="TIGR01494">
    <property type="entry name" value="ATPase_P-type"/>
    <property type="match status" value="2"/>
</dbReference>
<dbReference type="InterPro" id="IPR059000">
    <property type="entry name" value="ATPase_P-type_domA"/>
</dbReference>
<dbReference type="SFLD" id="SFLDG00002">
    <property type="entry name" value="C1.7:_P-type_atpase_like"/>
    <property type="match status" value="1"/>
</dbReference>
<feature type="transmembrane region" description="Helical" evidence="10">
    <location>
        <begin position="51"/>
        <end position="69"/>
    </location>
</feature>
<dbReference type="Gene3D" id="2.70.150.10">
    <property type="entry name" value="Calcium-transporting ATPase, cytoplasmic transduction domain A"/>
    <property type="match status" value="1"/>
</dbReference>
<dbReference type="PANTHER" id="PTHR43294">
    <property type="entry name" value="SODIUM/POTASSIUM-TRANSPORTING ATPASE SUBUNIT ALPHA"/>
    <property type="match status" value="1"/>
</dbReference>
<feature type="transmembrane region" description="Helical" evidence="10">
    <location>
        <begin position="713"/>
        <end position="735"/>
    </location>
</feature>
<dbReference type="GO" id="GO:0005524">
    <property type="term" value="F:ATP binding"/>
    <property type="evidence" value="ECO:0007669"/>
    <property type="project" value="UniProtKB-KW"/>
</dbReference>
<evidence type="ECO:0000256" key="4">
    <source>
        <dbReference type="ARBA" id="ARBA00022741"/>
    </source>
</evidence>
<dbReference type="RefSeq" id="WP_338204805.1">
    <property type="nucleotide sequence ID" value="NZ_JAEKNR010000222.1"/>
</dbReference>
<dbReference type="GO" id="GO:0016887">
    <property type="term" value="F:ATP hydrolysis activity"/>
    <property type="evidence" value="ECO:0007669"/>
    <property type="project" value="InterPro"/>
</dbReference>
<keyword evidence="7 10" id="KW-1133">Transmembrane helix</keyword>
<dbReference type="SFLD" id="SFLDF00027">
    <property type="entry name" value="p-type_atpase"/>
    <property type="match status" value="1"/>
</dbReference>
<dbReference type="GO" id="GO:1990573">
    <property type="term" value="P:potassium ion import across plasma membrane"/>
    <property type="evidence" value="ECO:0007669"/>
    <property type="project" value="TreeGrafter"/>
</dbReference>
<feature type="transmembrane region" description="Helical" evidence="10">
    <location>
        <begin position="641"/>
        <end position="660"/>
    </location>
</feature>
<dbReference type="GO" id="GO:1902600">
    <property type="term" value="P:proton transmembrane transport"/>
    <property type="evidence" value="ECO:0007669"/>
    <property type="project" value="TreeGrafter"/>
</dbReference>
<feature type="transmembrane region" description="Helical" evidence="10">
    <location>
        <begin position="777"/>
        <end position="798"/>
    </location>
</feature>
<dbReference type="Pfam" id="PF00122">
    <property type="entry name" value="E1-E2_ATPase"/>
    <property type="match status" value="1"/>
</dbReference>
<keyword evidence="5" id="KW-0067">ATP-binding</keyword>
<comment type="similarity">
    <text evidence="2">Belongs to the cation transport ATPase (P-type) (TC 3.A.3) family. Type IIA subfamily.</text>
</comment>
<accession>A0A934KES7</accession>
<evidence type="ECO:0000256" key="3">
    <source>
        <dbReference type="ARBA" id="ARBA00022692"/>
    </source>
</evidence>
<dbReference type="GO" id="GO:0006883">
    <property type="term" value="P:intracellular sodium ion homeostasis"/>
    <property type="evidence" value="ECO:0007669"/>
    <property type="project" value="TreeGrafter"/>
</dbReference>
<feature type="transmembrane region" description="Helical" evidence="10">
    <location>
        <begin position="672"/>
        <end position="692"/>
    </location>
</feature>
<comment type="subcellular location">
    <subcellularLocation>
        <location evidence="1">Membrane</location>
        <topology evidence="1">Multi-pass membrane protein</topology>
    </subcellularLocation>
</comment>
<dbReference type="Proteomes" id="UP000612893">
    <property type="component" value="Unassembled WGS sequence"/>
</dbReference>
<evidence type="ECO:0000256" key="10">
    <source>
        <dbReference type="SAM" id="Phobius"/>
    </source>
</evidence>
<dbReference type="GO" id="GO:0030007">
    <property type="term" value="P:intracellular potassium ion homeostasis"/>
    <property type="evidence" value="ECO:0007669"/>
    <property type="project" value="TreeGrafter"/>
</dbReference>
<dbReference type="InterPro" id="IPR018303">
    <property type="entry name" value="ATPase_P-typ_P_site"/>
</dbReference>
<keyword evidence="3 10" id="KW-0812">Transmembrane</keyword>
<dbReference type="SUPFAM" id="SSF81653">
    <property type="entry name" value="Calcium ATPase, transduction domain A"/>
    <property type="match status" value="1"/>
</dbReference>
<dbReference type="AlphaFoldDB" id="A0A934KES7"/>